<name>A0AAX4L3N2_9CREN</name>
<sequence length="50" mass="5728">MIPIDLSRKIKLATSLNIGYSTITGIEIFEERRKREDDIQEFVLSMLGVS</sequence>
<keyword evidence="2" id="KW-1185">Reference proteome</keyword>
<evidence type="ECO:0000313" key="2">
    <source>
        <dbReference type="Proteomes" id="UP001432202"/>
    </source>
</evidence>
<dbReference type="EMBL" id="CP146016">
    <property type="protein sequence ID" value="WWQ61715.1"/>
    <property type="molecule type" value="Genomic_DNA"/>
</dbReference>
<reference evidence="1 2" key="1">
    <citation type="submission" date="2024-02" db="EMBL/GenBank/DDBJ databases">
        <title>STSV induces naive adaptation in Sulfolobus.</title>
        <authorList>
            <person name="Xiang X."/>
            <person name="Song M."/>
        </authorList>
    </citation>
    <scope>NUCLEOTIDE SEQUENCE [LARGE SCALE GENOMIC DNA]</scope>
    <source>
        <strain evidence="1 2">RT2</strain>
    </source>
</reference>
<protein>
    <submittedName>
        <fullName evidence="1">Uncharacterized protein</fullName>
    </submittedName>
</protein>
<gene>
    <name evidence="1" type="ORF">V6M85_06505</name>
</gene>
<dbReference type="AlphaFoldDB" id="A0AAX4L3N2"/>
<proteinExistence type="predicted"/>
<organism evidence="1 2">
    <name type="scientific">Sulfolobus tengchongensis</name>
    <dbReference type="NCBI Taxonomy" id="207809"/>
    <lineage>
        <taxon>Archaea</taxon>
        <taxon>Thermoproteota</taxon>
        <taxon>Thermoprotei</taxon>
        <taxon>Sulfolobales</taxon>
        <taxon>Sulfolobaceae</taxon>
        <taxon>Sulfolobus</taxon>
    </lineage>
</organism>
<dbReference type="Proteomes" id="UP001432202">
    <property type="component" value="Chromosome"/>
</dbReference>
<evidence type="ECO:0000313" key="1">
    <source>
        <dbReference type="EMBL" id="WWQ61715.1"/>
    </source>
</evidence>
<accession>A0AAX4L3N2</accession>